<dbReference type="InterPro" id="IPR001680">
    <property type="entry name" value="WD40_rpt"/>
</dbReference>
<comment type="subcellular location">
    <subcellularLocation>
        <location evidence="1">Nucleus</location>
        <location evidence="1">Nucleolus</location>
    </subcellularLocation>
</comment>
<evidence type="ECO:0000259" key="8">
    <source>
        <dbReference type="SMART" id="SM01033"/>
    </source>
</evidence>
<dbReference type="PANTHER" id="PTHR14085">
    <property type="entry name" value="WD-REPEAT PROTEIN BING4"/>
    <property type="match status" value="1"/>
</dbReference>
<dbReference type="FunFam" id="2.130.10.10:FF:000378">
    <property type="entry name" value="U3 small nucleolar RNA-associated protein 7"/>
    <property type="match status" value="1"/>
</dbReference>
<evidence type="ECO:0000256" key="4">
    <source>
        <dbReference type="ARBA" id="ARBA00022737"/>
    </source>
</evidence>
<organism evidence="9 10">
    <name type="scientific">Homarus americanus</name>
    <name type="common">American lobster</name>
    <dbReference type="NCBI Taxonomy" id="6706"/>
    <lineage>
        <taxon>Eukaryota</taxon>
        <taxon>Metazoa</taxon>
        <taxon>Ecdysozoa</taxon>
        <taxon>Arthropoda</taxon>
        <taxon>Crustacea</taxon>
        <taxon>Multicrustacea</taxon>
        <taxon>Malacostraca</taxon>
        <taxon>Eumalacostraca</taxon>
        <taxon>Eucarida</taxon>
        <taxon>Decapoda</taxon>
        <taxon>Pleocyemata</taxon>
        <taxon>Astacidea</taxon>
        <taxon>Nephropoidea</taxon>
        <taxon>Nephropidae</taxon>
        <taxon>Homarus</taxon>
    </lineage>
</organism>
<dbReference type="InterPro" id="IPR019775">
    <property type="entry name" value="WD40_repeat_CS"/>
</dbReference>
<dbReference type="PROSITE" id="PS50294">
    <property type="entry name" value="WD_REPEATS_REGION"/>
    <property type="match status" value="1"/>
</dbReference>
<keyword evidence="7" id="KW-0175">Coiled coil</keyword>
<dbReference type="Pfam" id="PF08149">
    <property type="entry name" value="BING4CT"/>
    <property type="match status" value="1"/>
</dbReference>
<dbReference type="PROSITE" id="PS50082">
    <property type="entry name" value="WD_REPEATS_2"/>
    <property type="match status" value="1"/>
</dbReference>
<feature type="coiled-coil region" evidence="7">
    <location>
        <begin position="153"/>
        <end position="187"/>
    </location>
</feature>
<gene>
    <name evidence="9" type="primary">Wdr46-L</name>
    <name evidence="9" type="ORF">Hamer_G018909</name>
</gene>
<proteinExistence type="predicted"/>
<protein>
    <submittedName>
        <fullName evidence="9">WD repeat-containing protein 46-like</fullName>
    </submittedName>
</protein>
<dbReference type="PROSITE" id="PS00678">
    <property type="entry name" value="WD_REPEATS_1"/>
    <property type="match status" value="1"/>
</dbReference>
<dbReference type="Proteomes" id="UP000747542">
    <property type="component" value="Unassembled WGS sequence"/>
</dbReference>
<evidence type="ECO:0000256" key="2">
    <source>
        <dbReference type="ARBA" id="ARBA00022552"/>
    </source>
</evidence>
<sequence length="642" mass="72376">MEPLSVPESGFLHHSRTATHNHLSVVAVNKTTCVQGGAVLHLPLLLTTQVPLLAILQLNNRPVLMSLSFLLYTLLDSSNMAPIVSERKGKRRRGKKPWQRNALKSEVKDEVRVTVNKEKTTPQKYPGRKIVDPKLLQKYSKGQGVRVNSVGKNSYMKHKLKIKEEKIRQAEEEAARAEVLLTETSGQLEAEEDSYTAHIRQRDIRDAVDITSAAKSFNLTLNQFGPYKMQFTRNGRHLVLGGRKGHLAAMDWITKKLHCEINVMESIHDVCWLHTEGMMAAAQKKWVYIYDNQGIEIHCLKQMDRVLQLEFLPYHFLLCSASENGHLSWLDITLGKEVIQVYTHKGRLNVMCQNPYNAVLCCGHPNGTVSMWTPNSKEPVTSILCHPHPIRALDVDPTGRYMVTAGADKVMKIWDVRRLGECLQSFKINSGASTVKFSQKGLLAAAMGNVVEVYRDVTTGVTREAYMCHKSGSVITDLQFCPYEDILGISTYRGYSSLIIPGAGEPNYDALEANPYMSVSGRREAEVKALLAKVPSKLITLDPLSIGQVDTPRLQEKLDAKNALLHIRKPTIDFTPRYRMKGKSGSAQTFKRKQKVKEGRQREFLQAAIIQRDSFKLGKEKNLESKPAEILDRFKPKKIKKK</sequence>
<dbReference type="SMART" id="SM00320">
    <property type="entry name" value="WD40"/>
    <property type="match status" value="5"/>
</dbReference>
<keyword evidence="5" id="KW-0539">Nucleus</keyword>
<keyword evidence="10" id="KW-1185">Reference proteome</keyword>
<dbReference type="EMBL" id="JAHLQT010009009">
    <property type="protein sequence ID" value="KAG7173763.1"/>
    <property type="molecule type" value="Genomic_DNA"/>
</dbReference>
<dbReference type="Gene3D" id="2.130.10.10">
    <property type="entry name" value="YVTN repeat-like/Quinoprotein amine dehydrogenase"/>
    <property type="match status" value="1"/>
</dbReference>
<dbReference type="InterPro" id="IPR015943">
    <property type="entry name" value="WD40/YVTN_repeat-like_dom_sf"/>
</dbReference>
<reference evidence="9" key="1">
    <citation type="journal article" date="2021" name="Sci. Adv.">
        <title>The American lobster genome reveals insights on longevity, neural, and immune adaptations.</title>
        <authorList>
            <person name="Polinski J.M."/>
            <person name="Zimin A.V."/>
            <person name="Clark K.F."/>
            <person name="Kohn A.B."/>
            <person name="Sadowski N."/>
            <person name="Timp W."/>
            <person name="Ptitsyn A."/>
            <person name="Khanna P."/>
            <person name="Romanova D.Y."/>
            <person name="Williams P."/>
            <person name="Greenwood S.J."/>
            <person name="Moroz L.L."/>
            <person name="Walt D.R."/>
            <person name="Bodnar A.G."/>
        </authorList>
    </citation>
    <scope>NUCLEOTIDE SEQUENCE</scope>
    <source>
        <strain evidence="9">GMGI-L3</strain>
    </source>
</reference>
<dbReference type="GO" id="GO:0030686">
    <property type="term" value="C:90S preribosome"/>
    <property type="evidence" value="ECO:0007669"/>
    <property type="project" value="TreeGrafter"/>
</dbReference>
<dbReference type="GO" id="GO:0032040">
    <property type="term" value="C:small-subunit processome"/>
    <property type="evidence" value="ECO:0007669"/>
    <property type="project" value="TreeGrafter"/>
</dbReference>
<feature type="repeat" description="WD" evidence="6">
    <location>
        <begin position="383"/>
        <end position="417"/>
    </location>
</feature>
<accession>A0A8J5TK57</accession>
<evidence type="ECO:0000313" key="10">
    <source>
        <dbReference type="Proteomes" id="UP000747542"/>
    </source>
</evidence>
<evidence type="ECO:0000313" key="9">
    <source>
        <dbReference type="EMBL" id="KAG7173763.1"/>
    </source>
</evidence>
<feature type="domain" description="BING4 C-terminal" evidence="8">
    <location>
        <begin position="465"/>
        <end position="543"/>
    </location>
</feature>
<dbReference type="PANTHER" id="PTHR14085:SF3">
    <property type="entry name" value="WD REPEAT-CONTAINING PROTEIN 46"/>
    <property type="match status" value="1"/>
</dbReference>
<dbReference type="InterPro" id="IPR012952">
    <property type="entry name" value="BING4_C_dom"/>
</dbReference>
<comment type="caution">
    <text evidence="9">The sequence shown here is derived from an EMBL/GenBank/DDBJ whole genome shotgun (WGS) entry which is preliminary data.</text>
</comment>
<evidence type="ECO:0000256" key="6">
    <source>
        <dbReference type="PROSITE-ProRule" id="PRU00221"/>
    </source>
</evidence>
<keyword evidence="2" id="KW-0698">rRNA processing</keyword>
<dbReference type="GO" id="GO:0000462">
    <property type="term" value="P:maturation of SSU-rRNA from tricistronic rRNA transcript (SSU-rRNA, 5.8S rRNA, LSU-rRNA)"/>
    <property type="evidence" value="ECO:0007669"/>
    <property type="project" value="TreeGrafter"/>
</dbReference>
<dbReference type="Pfam" id="PF00400">
    <property type="entry name" value="WD40"/>
    <property type="match status" value="1"/>
</dbReference>
<name>A0A8J5TK57_HOMAM</name>
<dbReference type="SUPFAM" id="SSF50978">
    <property type="entry name" value="WD40 repeat-like"/>
    <property type="match status" value="1"/>
</dbReference>
<keyword evidence="3 6" id="KW-0853">WD repeat</keyword>
<keyword evidence="4" id="KW-0677">Repeat</keyword>
<dbReference type="InterPro" id="IPR036322">
    <property type="entry name" value="WD40_repeat_dom_sf"/>
</dbReference>
<evidence type="ECO:0000256" key="1">
    <source>
        <dbReference type="ARBA" id="ARBA00004604"/>
    </source>
</evidence>
<evidence type="ECO:0000256" key="5">
    <source>
        <dbReference type="ARBA" id="ARBA00023242"/>
    </source>
</evidence>
<dbReference type="SMART" id="SM01033">
    <property type="entry name" value="BING4CT"/>
    <property type="match status" value="1"/>
</dbReference>
<evidence type="ECO:0000256" key="3">
    <source>
        <dbReference type="ARBA" id="ARBA00022574"/>
    </source>
</evidence>
<dbReference type="AlphaFoldDB" id="A0A8J5TK57"/>
<dbReference type="InterPro" id="IPR040315">
    <property type="entry name" value="WDR46/Utp7"/>
</dbReference>
<evidence type="ECO:0000256" key="7">
    <source>
        <dbReference type="SAM" id="Coils"/>
    </source>
</evidence>